<dbReference type="PANTHER" id="PTHR46383:SF1">
    <property type="entry name" value="ASPARTATE AMINOTRANSFERASE"/>
    <property type="match status" value="1"/>
</dbReference>
<keyword evidence="4 6" id="KW-0808">Transferase</keyword>
<gene>
    <name evidence="8" type="ORF">SAMN05444420_104190</name>
</gene>
<accession>A0A1H2WSF0</accession>
<dbReference type="Gene3D" id="3.40.640.10">
    <property type="entry name" value="Type I PLP-dependent aspartate aminotransferase-like (Major domain)"/>
    <property type="match status" value="1"/>
</dbReference>
<dbReference type="OrthoDB" id="9802328at2"/>
<dbReference type="GO" id="GO:0008483">
    <property type="term" value="F:transaminase activity"/>
    <property type="evidence" value="ECO:0007669"/>
    <property type="project" value="UniProtKB-KW"/>
</dbReference>
<dbReference type="CDD" id="cd00609">
    <property type="entry name" value="AAT_like"/>
    <property type="match status" value="1"/>
</dbReference>
<evidence type="ECO:0000256" key="3">
    <source>
        <dbReference type="ARBA" id="ARBA00022576"/>
    </source>
</evidence>
<dbReference type="PROSITE" id="PS00105">
    <property type="entry name" value="AA_TRANSFER_CLASS_1"/>
    <property type="match status" value="1"/>
</dbReference>
<evidence type="ECO:0000256" key="1">
    <source>
        <dbReference type="ARBA" id="ARBA00001933"/>
    </source>
</evidence>
<proteinExistence type="inferred from homology"/>
<sequence>MNIHLSDRVNNMALSATLAMAAKARELKAQGKDIISLSLGEPDFAVPDFVKKAAIEAIEQNYNKYSPVDGYLELKEAICEKFKKDNGLTYTPSQVIVSTGAKQCLSNVALVMLNPGDEVILPTPYWVSYSDITKIAGGVPVELPTSLETNFKITPEQLEKAITPRTKMIWLSNPGNPSGMIYSKEELEALAEVLRRHPNIFFLADEIYEHINYVGKHTSMASIEGMYERTITVNGLSKAFAMPGWRMGYMGAPEWITKACSKMQGQITSGANTIAQRASITALRAPLSQIQYMFDAYRKRRDLVHELLTQIEGFKTNLPEGAFYFFPDVSYYFGKTLRGKKIETASDLSLYLLEEAHVATVTGEAFGNKNCIRLSYATSEEALREALRRIKEAVTC</sequence>
<comment type="caution">
    <text evidence="8">The sequence shown here is derived from an EMBL/GenBank/DDBJ whole genome shotgun (WGS) entry which is preliminary data.</text>
</comment>
<dbReference type="FunFam" id="3.40.640.10:FF:000033">
    <property type="entry name" value="Aspartate aminotransferase"/>
    <property type="match status" value="1"/>
</dbReference>
<organism evidence="8 9">
    <name type="scientific">Capnocytophaga granulosa</name>
    <dbReference type="NCBI Taxonomy" id="45242"/>
    <lineage>
        <taxon>Bacteria</taxon>
        <taxon>Pseudomonadati</taxon>
        <taxon>Bacteroidota</taxon>
        <taxon>Flavobacteriia</taxon>
        <taxon>Flavobacteriales</taxon>
        <taxon>Flavobacteriaceae</taxon>
        <taxon>Capnocytophaga</taxon>
    </lineage>
</organism>
<protein>
    <recommendedName>
        <fullName evidence="6">Aminotransferase</fullName>
        <ecNumber evidence="6">2.6.1.-</ecNumber>
    </recommendedName>
</protein>
<evidence type="ECO:0000256" key="2">
    <source>
        <dbReference type="ARBA" id="ARBA00007441"/>
    </source>
</evidence>
<dbReference type="GO" id="GO:0030170">
    <property type="term" value="F:pyridoxal phosphate binding"/>
    <property type="evidence" value="ECO:0007669"/>
    <property type="project" value="InterPro"/>
</dbReference>
<keyword evidence="5" id="KW-0663">Pyridoxal phosphate</keyword>
<dbReference type="PANTHER" id="PTHR46383">
    <property type="entry name" value="ASPARTATE AMINOTRANSFERASE"/>
    <property type="match status" value="1"/>
</dbReference>
<dbReference type="SUPFAM" id="SSF53383">
    <property type="entry name" value="PLP-dependent transferases"/>
    <property type="match status" value="1"/>
</dbReference>
<dbReference type="EC" id="2.6.1.-" evidence="6"/>
<evidence type="ECO:0000259" key="7">
    <source>
        <dbReference type="Pfam" id="PF00155"/>
    </source>
</evidence>
<dbReference type="InterPro" id="IPR050596">
    <property type="entry name" value="AspAT/PAT-like"/>
</dbReference>
<comment type="similarity">
    <text evidence="2 6">Belongs to the class-I pyridoxal-phosphate-dependent aminotransferase family.</text>
</comment>
<evidence type="ECO:0000256" key="6">
    <source>
        <dbReference type="RuleBase" id="RU000481"/>
    </source>
</evidence>
<dbReference type="InterPro" id="IPR015421">
    <property type="entry name" value="PyrdxlP-dep_Trfase_major"/>
</dbReference>
<dbReference type="GeneID" id="85017289"/>
<dbReference type="InterPro" id="IPR004838">
    <property type="entry name" value="NHTrfase_class1_PyrdxlP-BS"/>
</dbReference>
<dbReference type="GO" id="GO:0006520">
    <property type="term" value="P:amino acid metabolic process"/>
    <property type="evidence" value="ECO:0007669"/>
    <property type="project" value="InterPro"/>
</dbReference>
<keyword evidence="3 6" id="KW-0032">Aminotransferase</keyword>
<dbReference type="InterPro" id="IPR015422">
    <property type="entry name" value="PyrdxlP-dep_Trfase_small"/>
</dbReference>
<dbReference type="Pfam" id="PF00155">
    <property type="entry name" value="Aminotran_1_2"/>
    <property type="match status" value="1"/>
</dbReference>
<feature type="domain" description="Aminotransferase class I/classII large" evidence="7">
    <location>
        <begin position="32"/>
        <end position="390"/>
    </location>
</feature>
<keyword evidence="9" id="KW-1185">Reference proteome</keyword>
<name>A0A1H2WSF0_9FLAO</name>
<dbReference type="AlphaFoldDB" id="A0A1H2WSF0"/>
<evidence type="ECO:0000256" key="5">
    <source>
        <dbReference type="ARBA" id="ARBA00022898"/>
    </source>
</evidence>
<dbReference type="EMBL" id="FNND01000004">
    <property type="protein sequence ID" value="SDW83477.1"/>
    <property type="molecule type" value="Genomic_DNA"/>
</dbReference>
<dbReference type="RefSeq" id="WP_016420806.1">
    <property type="nucleotide sequence ID" value="NZ_CAJPRD010000024.1"/>
</dbReference>
<dbReference type="Proteomes" id="UP000182771">
    <property type="component" value="Unassembled WGS sequence"/>
</dbReference>
<dbReference type="Gene3D" id="3.90.1150.10">
    <property type="entry name" value="Aspartate Aminotransferase, domain 1"/>
    <property type="match status" value="1"/>
</dbReference>
<dbReference type="InterPro" id="IPR015424">
    <property type="entry name" value="PyrdxlP-dep_Trfase"/>
</dbReference>
<reference evidence="8 9" key="1">
    <citation type="submission" date="2016-10" db="EMBL/GenBank/DDBJ databases">
        <authorList>
            <person name="Varghese N."/>
            <person name="Submissions S."/>
        </authorList>
    </citation>
    <scope>NUCLEOTIDE SEQUENCE [LARGE SCALE GENOMIC DNA]</scope>
    <source>
        <strain evidence="8 9">DSM 11449</strain>
    </source>
</reference>
<evidence type="ECO:0000313" key="8">
    <source>
        <dbReference type="EMBL" id="SDW83477.1"/>
    </source>
</evidence>
<evidence type="ECO:0000313" key="9">
    <source>
        <dbReference type="Proteomes" id="UP000182771"/>
    </source>
</evidence>
<comment type="cofactor">
    <cofactor evidence="1 6">
        <name>pyridoxal 5'-phosphate</name>
        <dbReference type="ChEBI" id="CHEBI:597326"/>
    </cofactor>
</comment>
<evidence type="ECO:0000256" key="4">
    <source>
        <dbReference type="ARBA" id="ARBA00022679"/>
    </source>
</evidence>
<dbReference type="InterPro" id="IPR004839">
    <property type="entry name" value="Aminotransferase_I/II_large"/>
</dbReference>